<dbReference type="HOGENOM" id="CLU_024459_0_0_1"/>
<dbReference type="Proteomes" id="UP000054302">
    <property type="component" value="Unassembled WGS sequence"/>
</dbReference>
<keyword evidence="6 9" id="KW-0963">Cytoplasm</keyword>
<feature type="region of interest" description="Disordered" evidence="11">
    <location>
        <begin position="500"/>
        <end position="545"/>
    </location>
</feature>
<dbReference type="CDD" id="cd02205">
    <property type="entry name" value="CBS_pair_SF"/>
    <property type="match status" value="1"/>
</dbReference>
<dbReference type="SUPFAM" id="SSF54631">
    <property type="entry name" value="CBS-domain pair"/>
    <property type="match status" value="2"/>
</dbReference>
<dbReference type="AlphaFoldDB" id="A0A0D1Y7V1"/>
<feature type="compositionally biased region" description="Low complexity" evidence="11">
    <location>
        <begin position="13"/>
        <end position="40"/>
    </location>
</feature>
<evidence type="ECO:0000313" key="13">
    <source>
        <dbReference type="EMBL" id="KIV96841.1"/>
    </source>
</evidence>
<name>A0A0D1Y7V1_EXOME</name>
<comment type="function">
    <text evidence="1 9">Involved in DNA replication and cell separation.</text>
</comment>
<dbReference type="SMART" id="SM00116">
    <property type="entry name" value="CBS"/>
    <property type="match status" value="3"/>
</dbReference>
<dbReference type="InterPro" id="IPR046342">
    <property type="entry name" value="CBS_dom_sf"/>
</dbReference>
<keyword evidence="7" id="KW-0677">Repeat</keyword>
<dbReference type="InterPro" id="IPR050511">
    <property type="entry name" value="AMPK_gamma/SDS23_families"/>
</dbReference>
<evidence type="ECO:0000256" key="6">
    <source>
        <dbReference type="ARBA" id="ARBA00022490"/>
    </source>
</evidence>
<dbReference type="PANTHER" id="PTHR13780">
    <property type="entry name" value="AMP-ACTIVATED PROTEIN KINASE, GAMMA REGULATORY SUBUNIT"/>
    <property type="match status" value="1"/>
</dbReference>
<dbReference type="GO" id="GO:0004865">
    <property type="term" value="F:protein serine/threonine phosphatase inhibitor activity"/>
    <property type="evidence" value="ECO:0007669"/>
    <property type="project" value="TreeGrafter"/>
</dbReference>
<keyword evidence="14" id="KW-1185">Reference proteome</keyword>
<protein>
    <recommendedName>
        <fullName evidence="4">Protein SDS23</fullName>
    </recommendedName>
    <alternativeName>
        <fullName evidence="5">Protein sds23</fullName>
    </alternativeName>
</protein>
<dbReference type="RefSeq" id="XP_016228415.1">
    <property type="nucleotide sequence ID" value="XM_016364766.1"/>
</dbReference>
<evidence type="ECO:0000256" key="2">
    <source>
        <dbReference type="ARBA" id="ARBA00004496"/>
    </source>
</evidence>
<evidence type="ECO:0000256" key="3">
    <source>
        <dbReference type="ARBA" id="ARBA00006624"/>
    </source>
</evidence>
<dbReference type="GO" id="GO:0005737">
    <property type="term" value="C:cytoplasm"/>
    <property type="evidence" value="ECO:0007669"/>
    <property type="project" value="UniProtKB-SubCell"/>
</dbReference>
<dbReference type="GO" id="GO:0030071">
    <property type="term" value="P:regulation of mitotic metaphase/anaphase transition"/>
    <property type="evidence" value="ECO:0007669"/>
    <property type="project" value="InterPro"/>
</dbReference>
<dbReference type="STRING" id="212818.A0A0D1Y7V1"/>
<feature type="compositionally biased region" description="Polar residues" evidence="11">
    <location>
        <begin position="516"/>
        <end position="545"/>
    </location>
</feature>
<dbReference type="PROSITE" id="PS51371">
    <property type="entry name" value="CBS"/>
    <property type="match status" value="2"/>
</dbReference>
<evidence type="ECO:0000259" key="12">
    <source>
        <dbReference type="PROSITE" id="PS51371"/>
    </source>
</evidence>
<feature type="compositionally biased region" description="Pro residues" evidence="11">
    <location>
        <begin position="1"/>
        <end position="12"/>
    </location>
</feature>
<evidence type="ECO:0000256" key="5">
    <source>
        <dbReference type="ARBA" id="ARBA00020584"/>
    </source>
</evidence>
<accession>A0A0D1Y7V1</accession>
<dbReference type="PIRSF" id="PIRSF018148">
    <property type="entry name" value="UCP018148_CBS_YBR214w"/>
    <property type="match status" value="1"/>
</dbReference>
<dbReference type="GO" id="GO:0042149">
    <property type="term" value="P:cellular response to glucose starvation"/>
    <property type="evidence" value="ECO:0007669"/>
    <property type="project" value="UniProtKB-UniRule"/>
</dbReference>
<feature type="domain" description="CBS" evidence="12">
    <location>
        <begin position="271"/>
        <end position="329"/>
    </location>
</feature>
<feature type="compositionally biased region" description="Low complexity" evidence="11">
    <location>
        <begin position="407"/>
        <end position="417"/>
    </location>
</feature>
<evidence type="ECO:0000256" key="7">
    <source>
        <dbReference type="ARBA" id="ARBA00022737"/>
    </source>
</evidence>
<dbReference type="VEuPathDB" id="FungiDB:PV10_00658"/>
<evidence type="ECO:0000256" key="1">
    <source>
        <dbReference type="ARBA" id="ARBA00002656"/>
    </source>
</evidence>
<comment type="similarity">
    <text evidence="3 9">Belongs to the SDS23 family.</text>
</comment>
<organism evidence="13 14">
    <name type="scientific">Exophiala mesophila</name>
    <name type="common">Black yeast-like fungus</name>
    <dbReference type="NCBI Taxonomy" id="212818"/>
    <lineage>
        <taxon>Eukaryota</taxon>
        <taxon>Fungi</taxon>
        <taxon>Dikarya</taxon>
        <taxon>Ascomycota</taxon>
        <taxon>Pezizomycotina</taxon>
        <taxon>Eurotiomycetes</taxon>
        <taxon>Chaetothyriomycetidae</taxon>
        <taxon>Chaetothyriales</taxon>
        <taxon>Herpotrichiellaceae</taxon>
        <taxon>Exophiala</taxon>
    </lineage>
</organism>
<dbReference type="GeneID" id="27318503"/>
<comment type="subcellular location">
    <subcellularLocation>
        <location evidence="2 9">Cytoplasm</location>
    </subcellularLocation>
</comment>
<feature type="region of interest" description="Disordered" evidence="11">
    <location>
        <begin position="1"/>
        <end position="71"/>
    </location>
</feature>
<dbReference type="EMBL" id="KN847520">
    <property type="protein sequence ID" value="KIV96841.1"/>
    <property type="molecule type" value="Genomic_DNA"/>
</dbReference>
<dbReference type="Gene3D" id="3.10.580.10">
    <property type="entry name" value="CBS-domain"/>
    <property type="match status" value="2"/>
</dbReference>
<reference evidence="13 14" key="1">
    <citation type="submission" date="2015-01" db="EMBL/GenBank/DDBJ databases">
        <title>The Genome Sequence of Exophiala mesophila CBS40295.</title>
        <authorList>
            <consortium name="The Broad Institute Genomics Platform"/>
            <person name="Cuomo C."/>
            <person name="de Hoog S."/>
            <person name="Gorbushina A."/>
            <person name="Stielow B."/>
            <person name="Teixiera M."/>
            <person name="Abouelleil A."/>
            <person name="Chapman S.B."/>
            <person name="Priest M."/>
            <person name="Young S.K."/>
            <person name="Wortman J."/>
            <person name="Nusbaum C."/>
            <person name="Birren B."/>
        </authorList>
    </citation>
    <scope>NUCLEOTIDE SEQUENCE [LARGE SCALE GENOMIC DNA]</scope>
    <source>
        <strain evidence="13 14">CBS 40295</strain>
    </source>
</reference>
<evidence type="ECO:0000313" key="14">
    <source>
        <dbReference type="Proteomes" id="UP000054302"/>
    </source>
</evidence>
<evidence type="ECO:0000256" key="8">
    <source>
        <dbReference type="ARBA" id="ARBA00023122"/>
    </source>
</evidence>
<keyword evidence="8 10" id="KW-0129">CBS domain</keyword>
<dbReference type="InterPro" id="IPR000644">
    <property type="entry name" value="CBS_dom"/>
</dbReference>
<sequence>MAAPGRDPPVGSPPSNAVSSRSSFDSQSPSSRPQSLRIPSMPSAAAQHRQSFNELRGHPPSPRSQRQPSMSQLAVQDLIDNPPVRANPDPKFAGRDWQTVKVNELTNPEDLRFVDIDTGVEAATKLLIESGAPVVLIREREGSPVIGTFDARDLNAYLLLVVGLSHPDDEHAHDFLELAKRAREGKPIPLREIQDLSKKEPLTFLDEDADLVKAIETFGKGVHRAVVRNPETQQVTGVLSQTRLIRFLWENGRSFPVLDQLYSQHLRDLKIGSNNVISINGDRPLAEALTLLLNEGVSSLAVVDHNHNVVGNISNVDVKLLTKSSSLPLLRNTCIHFITVILSTRGMYEGKDSFPVFHVTPLSTLAHTVAKLVATKSHRMWITEPVSPVSSGPPTPSLHTATLAPTSSHSSAISSGSGQHPAGAPYATSAPPAPDPFSHSVVDTSHKAPMISPSGPSISASALPGARISGRLVGVVSLTDILILLARAGGLSNIDPAELRNRRRRSSSSSMRRSFDLTQRPSASQLANSAELNRKPSQSGSLREK</sequence>
<evidence type="ECO:0000256" key="4">
    <source>
        <dbReference type="ARBA" id="ARBA00014106"/>
    </source>
</evidence>
<dbReference type="PANTHER" id="PTHR13780:SF36">
    <property type="entry name" value="CBS DOMAIN-CONTAINING PROTEIN"/>
    <property type="match status" value="1"/>
</dbReference>
<proteinExistence type="inferred from homology"/>
<dbReference type="InterPro" id="IPR016711">
    <property type="entry name" value="Ssd23"/>
</dbReference>
<dbReference type="OMA" id="DWTQISI"/>
<dbReference type="Pfam" id="PF00571">
    <property type="entry name" value="CBS"/>
    <property type="match status" value="2"/>
</dbReference>
<feature type="domain" description="CBS" evidence="12">
    <location>
        <begin position="196"/>
        <end position="254"/>
    </location>
</feature>
<feature type="region of interest" description="Disordered" evidence="11">
    <location>
        <begin position="385"/>
        <end position="453"/>
    </location>
</feature>
<evidence type="ECO:0000256" key="11">
    <source>
        <dbReference type="SAM" id="MobiDB-lite"/>
    </source>
</evidence>
<evidence type="ECO:0000256" key="9">
    <source>
        <dbReference type="PIRNR" id="PIRNR018148"/>
    </source>
</evidence>
<evidence type="ECO:0000256" key="10">
    <source>
        <dbReference type="PROSITE-ProRule" id="PRU00703"/>
    </source>
</evidence>
<dbReference type="OrthoDB" id="449052at2759"/>
<gene>
    <name evidence="13" type="ORF">PV10_00658</name>
</gene>